<dbReference type="Proteomes" id="UP000504637">
    <property type="component" value="Unplaced"/>
</dbReference>
<reference evidence="2" key="1">
    <citation type="submission" date="2020-01" db="EMBL/GenBank/DDBJ databases">
        <authorList>
            <consortium name="DOE Joint Genome Institute"/>
            <person name="Haridas S."/>
            <person name="Albert R."/>
            <person name="Binder M."/>
            <person name="Bloem J."/>
            <person name="Labutti K."/>
            <person name="Salamov A."/>
            <person name="Andreopoulos B."/>
            <person name="Baker S.E."/>
            <person name="Barry K."/>
            <person name="Bills G."/>
            <person name="Bluhm B.H."/>
            <person name="Cannon C."/>
            <person name="Castanera R."/>
            <person name="Culley D.E."/>
            <person name="Daum C."/>
            <person name="Ezra D."/>
            <person name="Gonzalez J.B."/>
            <person name="Henrissat B."/>
            <person name="Kuo A."/>
            <person name="Liang C."/>
            <person name="Lipzen A."/>
            <person name="Lutzoni F."/>
            <person name="Magnuson J."/>
            <person name="Mondo S."/>
            <person name="Nolan M."/>
            <person name="Ohm R."/>
            <person name="Pangilinan J."/>
            <person name="Park H.-J."/>
            <person name="Ramirez L."/>
            <person name="Alfaro M."/>
            <person name="Sun H."/>
            <person name="Tritt A."/>
            <person name="Yoshinaga Y."/>
            <person name="Zwiers L.-H."/>
            <person name="Turgeon B.G."/>
            <person name="Goodwin S.B."/>
            <person name="Spatafora J.W."/>
            <person name="Crous P.W."/>
            <person name="Grigoriev I.V."/>
        </authorList>
    </citation>
    <scope>NUCLEOTIDE SEQUENCE</scope>
    <source>
        <strain evidence="2">CBS 342.82</strain>
    </source>
</reference>
<gene>
    <name evidence="2" type="ORF">K489DRAFT_381223</name>
</gene>
<dbReference type="GeneID" id="54362869"/>
<proteinExistence type="predicted"/>
<organism evidence="2">
    <name type="scientific">Dissoconium aciculare CBS 342.82</name>
    <dbReference type="NCBI Taxonomy" id="1314786"/>
    <lineage>
        <taxon>Eukaryota</taxon>
        <taxon>Fungi</taxon>
        <taxon>Dikarya</taxon>
        <taxon>Ascomycota</taxon>
        <taxon>Pezizomycotina</taxon>
        <taxon>Dothideomycetes</taxon>
        <taxon>Dothideomycetidae</taxon>
        <taxon>Mycosphaerellales</taxon>
        <taxon>Dissoconiaceae</taxon>
        <taxon>Dissoconium</taxon>
    </lineage>
</organism>
<evidence type="ECO:0000313" key="2">
    <source>
        <dbReference type="RefSeq" id="XP_033459499.1"/>
    </source>
</evidence>
<evidence type="ECO:0000313" key="1">
    <source>
        <dbReference type="Proteomes" id="UP000504637"/>
    </source>
</evidence>
<dbReference type="AlphaFoldDB" id="A0A6J3M3I5"/>
<sequence length="72" mass="7920">MQHVIQPPGPLVAAWFYCPLSITLVPGGRSHLVPYIWRSLKDVCRNRTSPTSFLHQTAVPLGVGYGLLGVYS</sequence>
<reference evidence="2" key="3">
    <citation type="submission" date="2025-08" db="UniProtKB">
        <authorList>
            <consortium name="RefSeq"/>
        </authorList>
    </citation>
    <scope>IDENTIFICATION</scope>
    <source>
        <strain evidence="2">CBS 342.82</strain>
    </source>
</reference>
<reference evidence="2" key="2">
    <citation type="submission" date="2020-04" db="EMBL/GenBank/DDBJ databases">
        <authorList>
            <consortium name="NCBI Genome Project"/>
        </authorList>
    </citation>
    <scope>NUCLEOTIDE SEQUENCE</scope>
    <source>
        <strain evidence="2">CBS 342.82</strain>
    </source>
</reference>
<accession>A0A6J3M3I5</accession>
<protein>
    <submittedName>
        <fullName evidence="2">Uncharacterized protein</fullName>
    </submittedName>
</protein>
<name>A0A6J3M3I5_9PEZI</name>
<keyword evidence="1" id="KW-1185">Reference proteome</keyword>
<dbReference type="RefSeq" id="XP_033459499.1">
    <property type="nucleotide sequence ID" value="XM_033605069.1"/>
</dbReference>